<sequence>MPRYRHYADFMRLVRHANSHFETHLPSGIHQLIEVLNDDSCTLSRVQDALSNVNATRIRKYREALWFLKASYPGLGQRRLSIGELGKAEATKYTRAPLTASYNPEVIPPVRHKPQSNKLGKTVEEWLLDFNGSVSIILIHLSDYVANMDDVFNERKSVDHMKSVLRIGNMKGADVACLHIKSTPLCMELETEVQKYGTRRQNFRTPRHHMGTTNALFRAMCVSKDAVIVMGFDANVCVNANMFGTSDKDANDVLATPITALTNVITSRSLLVTDGVICPAMGGTEWGPLYMD</sequence>
<dbReference type="AlphaFoldDB" id="A0A4R6MCP5"/>
<protein>
    <submittedName>
        <fullName evidence="1">Uncharacterized protein</fullName>
    </submittedName>
</protein>
<dbReference type="OrthoDB" id="7056118at2"/>
<organism evidence="1 2">
    <name type="scientific">Marinomonas balearica</name>
    <dbReference type="NCBI Taxonomy" id="491947"/>
    <lineage>
        <taxon>Bacteria</taxon>
        <taxon>Pseudomonadati</taxon>
        <taxon>Pseudomonadota</taxon>
        <taxon>Gammaproteobacteria</taxon>
        <taxon>Oceanospirillales</taxon>
        <taxon>Oceanospirillaceae</taxon>
        <taxon>Marinomonas</taxon>
    </lineage>
</organism>
<accession>A0A4R6MCP5</accession>
<name>A0A4R6MCP5_9GAMM</name>
<keyword evidence="2" id="KW-1185">Reference proteome</keyword>
<dbReference type="EMBL" id="SNXC01000009">
    <property type="protein sequence ID" value="TDO99431.1"/>
    <property type="molecule type" value="Genomic_DNA"/>
</dbReference>
<evidence type="ECO:0000313" key="2">
    <source>
        <dbReference type="Proteomes" id="UP000294656"/>
    </source>
</evidence>
<gene>
    <name evidence="1" type="ORF">DFP79_0413</name>
</gene>
<comment type="caution">
    <text evidence="1">The sequence shown here is derived from an EMBL/GenBank/DDBJ whole genome shotgun (WGS) entry which is preliminary data.</text>
</comment>
<dbReference type="Proteomes" id="UP000294656">
    <property type="component" value="Unassembled WGS sequence"/>
</dbReference>
<dbReference type="RefSeq" id="WP_133502292.1">
    <property type="nucleotide sequence ID" value="NZ_SNXC01000009.1"/>
</dbReference>
<evidence type="ECO:0000313" key="1">
    <source>
        <dbReference type="EMBL" id="TDO99431.1"/>
    </source>
</evidence>
<reference evidence="1 2" key="1">
    <citation type="submission" date="2019-03" db="EMBL/GenBank/DDBJ databases">
        <title>Genomic Encyclopedia of Type Strains, Phase III (KMG-III): the genomes of soil and plant-associated and newly described type strains.</title>
        <authorList>
            <person name="Whitman W."/>
        </authorList>
    </citation>
    <scope>NUCLEOTIDE SEQUENCE [LARGE SCALE GENOMIC DNA]</scope>
    <source>
        <strain evidence="1 2">CECT 7378</strain>
    </source>
</reference>
<proteinExistence type="predicted"/>